<proteinExistence type="predicted"/>
<feature type="transmembrane region" description="Helical" evidence="1">
    <location>
        <begin position="220"/>
        <end position="242"/>
    </location>
</feature>
<evidence type="ECO:0000256" key="1">
    <source>
        <dbReference type="SAM" id="Phobius"/>
    </source>
</evidence>
<reference evidence="3" key="1">
    <citation type="journal article" date="2019" name="Int. J. Syst. Evol. Microbiol.">
        <title>The Global Catalogue of Microorganisms (GCM) 10K type strain sequencing project: providing services to taxonomists for standard genome sequencing and annotation.</title>
        <authorList>
            <consortium name="The Broad Institute Genomics Platform"/>
            <consortium name="The Broad Institute Genome Sequencing Center for Infectious Disease"/>
            <person name="Wu L."/>
            <person name="Ma J."/>
        </authorList>
    </citation>
    <scope>NUCLEOTIDE SEQUENCE [LARGE SCALE GENOMIC DNA]</scope>
    <source>
        <strain evidence="3">NBRC 111146</strain>
    </source>
</reference>
<keyword evidence="3" id="KW-1185">Reference proteome</keyword>
<feature type="transmembrane region" description="Helical" evidence="1">
    <location>
        <begin position="129"/>
        <end position="150"/>
    </location>
</feature>
<feature type="transmembrane region" description="Helical" evidence="1">
    <location>
        <begin position="196"/>
        <end position="213"/>
    </location>
</feature>
<feature type="transmembrane region" description="Helical" evidence="1">
    <location>
        <begin position="313"/>
        <end position="331"/>
    </location>
</feature>
<feature type="transmembrane region" description="Helical" evidence="1">
    <location>
        <begin position="248"/>
        <end position="267"/>
    </location>
</feature>
<feature type="transmembrane region" description="Helical" evidence="1">
    <location>
        <begin position="170"/>
        <end position="190"/>
    </location>
</feature>
<evidence type="ECO:0008006" key="4">
    <source>
        <dbReference type="Google" id="ProtNLM"/>
    </source>
</evidence>
<evidence type="ECO:0000313" key="3">
    <source>
        <dbReference type="Proteomes" id="UP001157156"/>
    </source>
</evidence>
<feature type="transmembrane region" description="Helical" evidence="1">
    <location>
        <begin position="100"/>
        <end position="117"/>
    </location>
</feature>
<gene>
    <name evidence="2" type="ORF">GCM10007931_07830</name>
</gene>
<keyword evidence="1" id="KW-0472">Membrane</keyword>
<feature type="transmembrane region" description="Helical" evidence="1">
    <location>
        <begin position="77"/>
        <end position="93"/>
    </location>
</feature>
<keyword evidence="1" id="KW-1133">Transmembrane helix</keyword>
<feature type="transmembrane region" description="Helical" evidence="1">
    <location>
        <begin position="276"/>
        <end position="293"/>
    </location>
</feature>
<dbReference type="RefSeq" id="WP_089124192.1">
    <property type="nucleotide sequence ID" value="NZ_BSPV01000003.1"/>
</dbReference>
<protein>
    <recommendedName>
        <fullName evidence="4">DUF2955 domain-containing protein</fullName>
    </recommendedName>
</protein>
<comment type="caution">
    <text evidence="2">The sequence shown here is derived from an EMBL/GenBank/DDBJ whole genome shotgun (WGS) entry which is preliminary data.</text>
</comment>
<dbReference type="Proteomes" id="UP001157156">
    <property type="component" value="Unassembled WGS sequence"/>
</dbReference>
<sequence length="343" mass="39519">MWLSSEKQVFYRATLLFSLSVLFALIFNISTPVWSVLIVTPIVTMSKFKLDRILISIIKQIACLTAGMIIAEIFYHQFFMMWLVSALFVYFMISRAKYHENSFILMALFFFFSFGLVKTTEGIPVENTIYSMVQITFYVVPLAWFLFTIFPENKTIALLDIEKPKTLTPITQFQCIIVTMIISIVNLVFMLVTLESAIFCIVVINAALLTFNLSKLKQHIGLIIPIQVGGCIIGLIMNAMLLGQGTNILWTSLVIVTFSFLFIYAHFNPKYKFKSIYSYEISLLRATFIPFTLYSESHGFNPESYLHRSYDMLVTLIFLTILWKVGQYFASSPKYQRLVNKEV</sequence>
<accession>A0ABQ6ELD7</accession>
<evidence type="ECO:0000313" key="2">
    <source>
        <dbReference type="EMBL" id="GLT13809.1"/>
    </source>
</evidence>
<feature type="transmembrane region" description="Helical" evidence="1">
    <location>
        <begin position="52"/>
        <end position="71"/>
    </location>
</feature>
<feature type="transmembrane region" description="Helical" evidence="1">
    <location>
        <begin position="15"/>
        <end position="40"/>
    </location>
</feature>
<organism evidence="2 3">
    <name type="scientific">Vibrio algivorus</name>
    <dbReference type="NCBI Taxonomy" id="1667024"/>
    <lineage>
        <taxon>Bacteria</taxon>
        <taxon>Pseudomonadati</taxon>
        <taxon>Pseudomonadota</taxon>
        <taxon>Gammaproteobacteria</taxon>
        <taxon>Vibrionales</taxon>
        <taxon>Vibrionaceae</taxon>
        <taxon>Vibrio</taxon>
    </lineage>
</organism>
<dbReference type="EMBL" id="BSPV01000003">
    <property type="protein sequence ID" value="GLT13809.1"/>
    <property type="molecule type" value="Genomic_DNA"/>
</dbReference>
<name>A0ABQ6ELD7_9VIBR</name>
<keyword evidence="1" id="KW-0812">Transmembrane</keyword>